<protein>
    <submittedName>
        <fullName evidence="2">Uncharacterized protein</fullName>
    </submittedName>
</protein>
<feature type="region of interest" description="Disordered" evidence="1">
    <location>
        <begin position="86"/>
        <end position="138"/>
    </location>
</feature>
<proteinExistence type="predicted"/>
<dbReference type="EMBL" id="ML213617">
    <property type="protein sequence ID" value="TFK36027.1"/>
    <property type="molecule type" value="Genomic_DNA"/>
</dbReference>
<evidence type="ECO:0000256" key="1">
    <source>
        <dbReference type="SAM" id="MobiDB-lite"/>
    </source>
</evidence>
<gene>
    <name evidence="2" type="ORF">BDQ12DRAFT_263226</name>
</gene>
<dbReference type="OrthoDB" id="3268221at2759"/>
<dbReference type="AlphaFoldDB" id="A0A5C3LTZ8"/>
<keyword evidence="3" id="KW-1185">Reference proteome</keyword>
<reference evidence="2 3" key="1">
    <citation type="journal article" date="2019" name="Nat. Ecol. Evol.">
        <title>Megaphylogeny resolves global patterns of mushroom evolution.</title>
        <authorList>
            <person name="Varga T."/>
            <person name="Krizsan K."/>
            <person name="Foldi C."/>
            <person name="Dima B."/>
            <person name="Sanchez-Garcia M."/>
            <person name="Sanchez-Ramirez S."/>
            <person name="Szollosi G.J."/>
            <person name="Szarkandi J.G."/>
            <person name="Papp V."/>
            <person name="Albert L."/>
            <person name="Andreopoulos W."/>
            <person name="Angelini C."/>
            <person name="Antonin V."/>
            <person name="Barry K.W."/>
            <person name="Bougher N.L."/>
            <person name="Buchanan P."/>
            <person name="Buyck B."/>
            <person name="Bense V."/>
            <person name="Catcheside P."/>
            <person name="Chovatia M."/>
            <person name="Cooper J."/>
            <person name="Damon W."/>
            <person name="Desjardin D."/>
            <person name="Finy P."/>
            <person name="Geml J."/>
            <person name="Haridas S."/>
            <person name="Hughes K."/>
            <person name="Justo A."/>
            <person name="Karasinski D."/>
            <person name="Kautmanova I."/>
            <person name="Kiss B."/>
            <person name="Kocsube S."/>
            <person name="Kotiranta H."/>
            <person name="LaButti K.M."/>
            <person name="Lechner B.E."/>
            <person name="Liimatainen K."/>
            <person name="Lipzen A."/>
            <person name="Lukacs Z."/>
            <person name="Mihaltcheva S."/>
            <person name="Morgado L.N."/>
            <person name="Niskanen T."/>
            <person name="Noordeloos M.E."/>
            <person name="Ohm R.A."/>
            <person name="Ortiz-Santana B."/>
            <person name="Ovrebo C."/>
            <person name="Racz N."/>
            <person name="Riley R."/>
            <person name="Savchenko A."/>
            <person name="Shiryaev A."/>
            <person name="Soop K."/>
            <person name="Spirin V."/>
            <person name="Szebenyi C."/>
            <person name="Tomsovsky M."/>
            <person name="Tulloss R.E."/>
            <person name="Uehling J."/>
            <person name="Grigoriev I.V."/>
            <person name="Vagvolgyi C."/>
            <person name="Papp T."/>
            <person name="Martin F.M."/>
            <person name="Miettinen O."/>
            <person name="Hibbett D.S."/>
            <person name="Nagy L.G."/>
        </authorList>
    </citation>
    <scope>NUCLEOTIDE SEQUENCE [LARGE SCALE GENOMIC DNA]</scope>
    <source>
        <strain evidence="2 3">CBS 166.37</strain>
    </source>
</reference>
<name>A0A5C3LTZ8_9AGAR</name>
<feature type="region of interest" description="Disordered" evidence="1">
    <location>
        <begin position="29"/>
        <end position="55"/>
    </location>
</feature>
<evidence type="ECO:0000313" key="3">
    <source>
        <dbReference type="Proteomes" id="UP000308652"/>
    </source>
</evidence>
<sequence>MAMEEGGEKAIGWVLRGAGRRRDMTMNATVGGGNKTGRDHSTSLPQQQRHSPAGYSTTRYTTIHAYADNANATGRSVNAATAIERATISGGHRPPLAMARRPPSSMGLRPPPATRHHPTSSTGQRPPRPRSIPNPEPVLSPEEIAILQRSFSNLGWSSVNLNRSNANFFSNAASIAAPQHRYNTHPLQTLRHTASRLSINLDDGPGNEIHPTIVHDSERAPLPSTMSHRSVARLPENFIPVMDADGTFTLPPPHEVRGPIMAPIRKIEKFKE</sequence>
<feature type="compositionally biased region" description="Polar residues" evidence="1">
    <location>
        <begin position="42"/>
        <end position="55"/>
    </location>
</feature>
<feature type="compositionally biased region" description="Pro residues" evidence="1">
    <location>
        <begin position="129"/>
        <end position="138"/>
    </location>
</feature>
<organism evidence="2 3">
    <name type="scientific">Crucibulum laeve</name>
    <dbReference type="NCBI Taxonomy" id="68775"/>
    <lineage>
        <taxon>Eukaryota</taxon>
        <taxon>Fungi</taxon>
        <taxon>Dikarya</taxon>
        <taxon>Basidiomycota</taxon>
        <taxon>Agaricomycotina</taxon>
        <taxon>Agaricomycetes</taxon>
        <taxon>Agaricomycetidae</taxon>
        <taxon>Agaricales</taxon>
        <taxon>Agaricineae</taxon>
        <taxon>Nidulariaceae</taxon>
        <taxon>Crucibulum</taxon>
    </lineage>
</organism>
<evidence type="ECO:0000313" key="2">
    <source>
        <dbReference type="EMBL" id="TFK36027.1"/>
    </source>
</evidence>
<accession>A0A5C3LTZ8</accession>
<dbReference type="Proteomes" id="UP000308652">
    <property type="component" value="Unassembled WGS sequence"/>
</dbReference>